<organism evidence="6 7">
    <name type="scientific">Drosophila arizonae</name>
    <name type="common">Fruit fly</name>
    <dbReference type="NCBI Taxonomy" id="7263"/>
    <lineage>
        <taxon>Eukaryota</taxon>
        <taxon>Metazoa</taxon>
        <taxon>Ecdysozoa</taxon>
        <taxon>Arthropoda</taxon>
        <taxon>Hexapoda</taxon>
        <taxon>Insecta</taxon>
        <taxon>Pterygota</taxon>
        <taxon>Neoptera</taxon>
        <taxon>Endopterygota</taxon>
        <taxon>Diptera</taxon>
        <taxon>Brachycera</taxon>
        <taxon>Muscomorpha</taxon>
        <taxon>Ephydroidea</taxon>
        <taxon>Drosophilidae</taxon>
        <taxon>Drosophila</taxon>
    </lineage>
</organism>
<dbReference type="SMART" id="SM00558">
    <property type="entry name" value="JmjC"/>
    <property type="match status" value="1"/>
</dbReference>
<reference evidence="6" key="2">
    <citation type="journal article" date="2016" name="G3 (Bethesda)">
        <title>Genome Evolution in Three Species of Cactophilic Drosophila.</title>
        <authorList>
            <person name="Sanchez-Flores A."/>
            <person name="Penazola F."/>
            <person name="Carpinteyro-Ponce J."/>
            <person name="Nazario-Yepiz N."/>
            <person name="Abreu-Goodger C."/>
            <person name="Machado C.A."/>
            <person name="Markow T.A."/>
        </authorList>
    </citation>
    <scope>NUCLEOTIDE SEQUENCE [LARGE SCALE GENOMIC DNA]</scope>
</reference>
<dbReference type="Gene3D" id="2.60.120.650">
    <property type="entry name" value="Cupin"/>
    <property type="match status" value="1"/>
</dbReference>
<gene>
    <name evidence="7" type="primary">LOC108611753</name>
</gene>
<keyword evidence="6" id="KW-1185">Reference proteome</keyword>
<name>A0ABM1NYJ5_DROAR</name>
<dbReference type="PANTHER" id="PTHR14017:SF1">
    <property type="entry name" value="LD02225P"/>
    <property type="match status" value="1"/>
</dbReference>
<dbReference type="PROSITE" id="PS51184">
    <property type="entry name" value="JMJC"/>
    <property type="match status" value="1"/>
</dbReference>
<evidence type="ECO:0000256" key="1">
    <source>
        <dbReference type="ARBA" id="ARBA00004123"/>
    </source>
</evidence>
<feature type="domain" description="JmjC" evidence="5">
    <location>
        <begin position="369"/>
        <end position="497"/>
    </location>
</feature>
<dbReference type="InterPro" id="IPR051630">
    <property type="entry name" value="Corepressor-Demethylase"/>
</dbReference>
<dbReference type="InterPro" id="IPR003347">
    <property type="entry name" value="JmjC_dom"/>
</dbReference>
<protein>
    <submittedName>
        <fullName evidence="7">Lysine-specific demethylase 6A</fullName>
    </submittedName>
</protein>
<evidence type="ECO:0000256" key="3">
    <source>
        <dbReference type="ARBA" id="ARBA00034483"/>
    </source>
</evidence>
<evidence type="ECO:0000313" key="7">
    <source>
        <dbReference type="RefSeq" id="XP_017860031.1"/>
    </source>
</evidence>
<evidence type="ECO:0000313" key="6">
    <source>
        <dbReference type="Proteomes" id="UP000694904"/>
    </source>
</evidence>
<comment type="subcellular location">
    <subcellularLocation>
        <location evidence="1">Nucleus</location>
    </subcellularLocation>
</comment>
<accession>A0ABM1NYJ5</accession>
<dbReference type="GeneID" id="108611753"/>
<reference evidence="7" key="3">
    <citation type="submission" date="2025-08" db="UniProtKB">
        <authorList>
            <consortium name="RefSeq"/>
        </authorList>
    </citation>
    <scope>IDENTIFICATION</scope>
    <source>
        <tissue evidence="7">Whole organism</tissue>
    </source>
</reference>
<evidence type="ECO:0000256" key="2">
    <source>
        <dbReference type="ARBA" id="ARBA00023242"/>
    </source>
</evidence>
<sequence length="497" mass="55597">MSTINRSEKLETNTQFSQQNKKIFSVQQDKLGLQLTASNCHPLNIMSSSATPGSDVSSGRINTYSSDASSTNIIKEESTDLEHFSSNNQVSLGRSITTCSQNSSELIKDFNQSYFDNSKNSVKHESSTQSNDDSYIIEQKTKNEYDLNPDISPKFNIHMESKQLWSAVQLLPVHEPPINFTVFLRNSPPPTPPDCPPQKLSREQLLPPTPSVHLENKKNAFSPQLQEFCLKHPIAVVRGLAGALKLDLGLFSTKTLVEANPDHSVEVRTQVNQSPDENWDISQAKRVWACISHRSHTTIAKYAQYQASSFQDSLKDEGDKGSVGSQVMSDSDSKDSVSNSNINLKRKKNKNGSKMLRFGTNVDLSDERKWKPQLSELQKLPAFARVISAANMLSHVGHVILGMNTVQLYMKVPGSRTPGHQENNNFCSININIGPGDCEWFAVPDSYWGGIHNLCEKNNISYLHGSWWPVLEDLYKENIPVYRFIQKPGDLVWVNAG</sequence>
<dbReference type="Pfam" id="PF02373">
    <property type="entry name" value="JmjC"/>
    <property type="match status" value="1"/>
</dbReference>
<dbReference type="RefSeq" id="XP_017860031.1">
    <property type="nucleotide sequence ID" value="XM_018004542.1"/>
</dbReference>
<evidence type="ECO:0000256" key="4">
    <source>
        <dbReference type="SAM" id="MobiDB-lite"/>
    </source>
</evidence>
<comment type="similarity">
    <text evidence="3">Belongs to the UTX family.</text>
</comment>
<reference evidence="6" key="1">
    <citation type="journal article" date="1997" name="Nucleic Acids Res.">
        <title>tRNAscan-SE: a program for improved detection of transfer RNA genes in genomic sequence.</title>
        <authorList>
            <person name="Lowe T.M."/>
            <person name="Eddy S.R."/>
        </authorList>
    </citation>
    <scope>NUCLEOTIDE SEQUENCE [LARGE SCALE GENOMIC DNA]</scope>
</reference>
<feature type="region of interest" description="Disordered" evidence="4">
    <location>
        <begin position="314"/>
        <end position="350"/>
    </location>
</feature>
<dbReference type="Proteomes" id="UP000694904">
    <property type="component" value="Chromosome 3"/>
</dbReference>
<dbReference type="SUPFAM" id="SSF51197">
    <property type="entry name" value="Clavaminate synthase-like"/>
    <property type="match status" value="1"/>
</dbReference>
<proteinExistence type="inferred from homology"/>
<dbReference type="PANTHER" id="PTHR14017">
    <property type="entry name" value="LYSINE-SPECIFIC DEMETHYLASE"/>
    <property type="match status" value="1"/>
</dbReference>
<evidence type="ECO:0000259" key="5">
    <source>
        <dbReference type="PROSITE" id="PS51184"/>
    </source>
</evidence>
<keyword evidence="2" id="KW-0539">Nucleus</keyword>